<keyword evidence="7" id="KW-1185">Reference proteome</keyword>
<evidence type="ECO:0000256" key="1">
    <source>
        <dbReference type="ARBA" id="ARBA00004651"/>
    </source>
</evidence>
<evidence type="ECO:0000256" key="3">
    <source>
        <dbReference type="ARBA" id="ARBA00022475"/>
    </source>
</evidence>
<dbReference type="Pfam" id="PF19300">
    <property type="entry name" value="BPD_transp_1_N"/>
    <property type="match status" value="1"/>
</dbReference>
<protein>
    <recommendedName>
        <fullName evidence="5">ABC transporter type 1 GsiC-like N-terminal domain-containing protein</fullName>
    </recommendedName>
</protein>
<evidence type="ECO:0000313" key="7">
    <source>
        <dbReference type="Proteomes" id="UP001321766"/>
    </source>
</evidence>
<dbReference type="InterPro" id="IPR045621">
    <property type="entry name" value="BPD_transp_1_N"/>
</dbReference>
<dbReference type="EMBL" id="AP026798">
    <property type="protein sequence ID" value="BDR52661.1"/>
    <property type="molecule type" value="Genomic_DNA"/>
</dbReference>
<name>A0ABM8B741_9BIFI</name>
<feature type="transmembrane region" description="Helical" evidence="4">
    <location>
        <begin position="100"/>
        <end position="122"/>
    </location>
</feature>
<comment type="subcellular location">
    <subcellularLocation>
        <location evidence="1">Cell membrane</location>
        <topology evidence="1">Multi-pass membrane protein</topology>
    </subcellularLocation>
</comment>
<keyword evidence="2" id="KW-0813">Transport</keyword>
<sequence>MRFLLRRLLLFVATLLGISLVIFAALRILPGDLATIMAGLNSPPERVEALRQQLGLNRPLPRQYLDWMGGLFRGDFGLSMLTGRPIASQVAARSAITFPLISLGLLLALLIGIPLGCASLMVSSPRMRSFYHILSIVGGSIPALWGVSC</sequence>
<proteinExistence type="predicted"/>
<keyword evidence="4" id="KW-0812">Transmembrane</keyword>
<dbReference type="Proteomes" id="UP001321766">
    <property type="component" value="Chromosome"/>
</dbReference>
<dbReference type="PANTHER" id="PTHR43163:SF6">
    <property type="entry name" value="DIPEPTIDE TRANSPORT SYSTEM PERMEASE PROTEIN DPPB-RELATED"/>
    <property type="match status" value="1"/>
</dbReference>
<evidence type="ECO:0000259" key="5">
    <source>
        <dbReference type="Pfam" id="PF19300"/>
    </source>
</evidence>
<keyword evidence="3" id="KW-1003">Cell membrane</keyword>
<reference evidence="6 7" key="1">
    <citation type="journal article" date="2023" name="Microbiol. Spectr.">
        <title>Symbiosis of Carpenter Bees with Uncharacterized Lactic Acid Bacteria Showing NAD Auxotrophy.</title>
        <authorList>
            <person name="Kawasaki S."/>
            <person name="Ozawa K."/>
            <person name="Mori T."/>
            <person name="Yamamoto A."/>
            <person name="Ito M."/>
            <person name="Ohkuma M."/>
            <person name="Sakamoto M."/>
            <person name="Matsutani M."/>
        </authorList>
    </citation>
    <scope>NUCLEOTIDE SEQUENCE [LARGE SCALE GENOMIC DNA]</scope>
    <source>
        <strain evidence="6 7">Kim37-2</strain>
    </source>
</reference>
<accession>A0ABM8B741</accession>
<keyword evidence="4" id="KW-1133">Transmembrane helix</keyword>
<evidence type="ECO:0000313" key="6">
    <source>
        <dbReference type="EMBL" id="BDR52661.1"/>
    </source>
</evidence>
<keyword evidence="4" id="KW-0472">Membrane</keyword>
<organism evidence="6 7">
    <name type="scientific">Bombiscardovia nodaiensis</name>
    <dbReference type="NCBI Taxonomy" id="2932181"/>
    <lineage>
        <taxon>Bacteria</taxon>
        <taxon>Bacillati</taxon>
        <taxon>Actinomycetota</taxon>
        <taxon>Actinomycetes</taxon>
        <taxon>Bifidobacteriales</taxon>
        <taxon>Bifidobacteriaceae</taxon>
        <taxon>Bombiscardovia</taxon>
    </lineage>
</organism>
<feature type="domain" description="ABC transporter type 1 GsiC-like N-terminal" evidence="5">
    <location>
        <begin position="1"/>
        <end position="74"/>
    </location>
</feature>
<feature type="transmembrane region" description="Helical" evidence="4">
    <location>
        <begin position="129"/>
        <end position="147"/>
    </location>
</feature>
<gene>
    <name evidence="6" type="ORF">KIM372_05680</name>
</gene>
<dbReference type="PANTHER" id="PTHR43163">
    <property type="entry name" value="DIPEPTIDE TRANSPORT SYSTEM PERMEASE PROTEIN DPPB-RELATED"/>
    <property type="match status" value="1"/>
</dbReference>
<evidence type="ECO:0000256" key="2">
    <source>
        <dbReference type="ARBA" id="ARBA00022448"/>
    </source>
</evidence>
<evidence type="ECO:0000256" key="4">
    <source>
        <dbReference type="SAM" id="Phobius"/>
    </source>
</evidence>